<dbReference type="AlphaFoldDB" id="A0A7J8F8I7"/>
<protein>
    <recommendedName>
        <fullName evidence="5">Interferon-induced protein 44</fullName>
    </recommendedName>
</protein>
<dbReference type="Gene3D" id="3.40.50.300">
    <property type="entry name" value="P-loop containing nucleotide triphosphate hydrolases"/>
    <property type="match status" value="1"/>
</dbReference>
<organism evidence="7 8">
    <name type="scientific">Molossus molossus</name>
    <name type="common">Pallas' mastiff bat</name>
    <name type="synonym">Vespertilio molossus</name>
    <dbReference type="NCBI Taxonomy" id="27622"/>
    <lineage>
        <taxon>Eukaryota</taxon>
        <taxon>Metazoa</taxon>
        <taxon>Chordata</taxon>
        <taxon>Craniata</taxon>
        <taxon>Vertebrata</taxon>
        <taxon>Euteleostomi</taxon>
        <taxon>Mammalia</taxon>
        <taxon>Eutheria</taxon>
        <taxon>Laurasiatheria</taxon>
        <taxon>Chiroptera</taxon>
        <taxon>Yangochiroptera</taxon>
        <taxon>Molossidae</taxon>
        <taxon>Molossus</taxon>
    </lineage>
</organism>
<dbReference type="CDD" id="cd00882">
    <property type="entry name" value="Ras_like_GTPase"/>
    <property type="match status" value="1"/>
</dbReference>
<evidence type="ECO:0000256" key="4">
    <source>
        <dbReference type="ARBA" id="ARBA00055327"/>
    </source>
</evidence>
<dbReference type="PANTHER" id="PTHR14241">
    <property type="entry name" value="INTERFERON-INDUCED PROTEIN 44"/>
    <property type="match status" value="1"/>
</dbReference>
<evidence type="ECO:0000259" key="6">
    <source>
        <dbReference type="PROSITE" id="PS51886"/>
    </source>
</evidence>
<dbReference type="InParanoid" id="A0A7J8F8I7"/>
<evidence type="ECO:0000313" key="8">
    <source>
        <dbReference type="Proteomes" id="UP000550707"/>
    </source>
</evidence>
<evidence type="ECO:0000256" key="1">
    <source>
        <dbReference type="ARBA" id="ARBA00004496"/>
    </source>
</evidence>
<dbReference type="GO" id="GO:0009615">
    <property type="term" value="P:response to virus"/>
    <property type="evidence" value="ECO:0007669"/>
    <property type="project" value="UniProtKB-ARBA"/>
</dbReference>
<sequence length="447" mass="51185">MAVTTRLTWMQEKKLQNYLGEKQFSLLYKASVRAISAKDLLQTCYNQGPTITVIYSFDRILGAYIQENYHENKPVRITLLVLEGTEISRCEIGPRLPHCFYCSWYDRNKISNFLIDLSEKTVKMSLGTIKELKLPENQKISFQECEVFRCEDLLDTRKMKGVTELRESLLSAIRTYKPYRDLVHQVRILLLGPTGAGKSSFFNSVKSVFRGCVTHQVLVGSGTTGTSEQYRTYSVKAENDGSPLPFMLCDSMGLSEEGGLCMDDIHHILKGHVPDRYQFDCMKPITQTNSNYIKFPLLKDRIHCVAFVFDANSIENLSNEMVTKIRRARRETIKCGVVPLVLLTCVDSMDLIRRGDIIDIYRCTPVKLKMEAVHRELGFALSDIFVVCNYTSEWALDPIKDVLNLSALRQLLWVADDFLEDLPPEEIDLKWIPFARPVRLSEFSVTP</sequence>
<dbReference type="PROSITE" id="PS51886">
    <property type="entry name" value="TLDC"/>
    <property type="match status" value="1"/>
</dbReference>
<evidence type="ECO:0000313" key="7">
    <source>
        <dbReference type="EMBL" id="KAF6443983.1"/>
    </source>
</evidence>
<dbReference type="PANTHER" id="PTHR14241:SF3">
    <property type="entry name" value="INTERFERON-INDUCED PROTEIN 44"/>
    <property type="match status" value="1"/>
</dbReference>
<dbReference type="InterPro" id="IPR027417">
    <property type="entry name" value="P-loop_NTPase"/>
</dbReference>
<gene>
    <name evidence="7" type="ORF">HJG59_006620</name>
</gene>
<comment type="subcellular location">
    <subcellularLocation>
        <location evidence="1">Cytoplasm</location>
    </subcellularLocation>
</comment>
<evidence type="ECO:0000256" key="2">
    <source>
        <dbReference type="ARBA" id="ARBA00009243"/>
    </source>
</evidence>
<name>A0A7J8F8I7_MOLMO</name>
<accession>A0A7J8F8I7</accession>
<dbReference type="FunCoup" id="A0A7J8F8I7">
    <property type="interactions" value="77"/>
</dbReference>
<dbReference type="OrthoDB" id="25620at2759"/>
<dbReference type="EMBL" id="JACASF010000012">
    <property type="protein sequence ID" value="KAF6443983.1"/>
    <property type="molecule type" value="Genomic_DNA"/>
</dbReference>
<comment type="similarity">
    <text evidence="2">Belongs to the IFI44 family.</text>
</comment>
<reference evidence="7 8" key="1">
    <citation type="journal article" date="2020" name="Nature">
        <title>Six reference-quality genomes reveal evolution of bat adaptations.</title>
        <authorList>
            <person name="Jebb D."/>
            <person name="Huang Z."/>
            <person name="Pippel M."/>
            <person name="Hughes G.M."/>
            <person name="Lavrichenko K."/>
            <person name="Devanna P."/>
            <person name="Winkler S."/>
            <person name="Jermiin L.S."/>
            <person name="Skirmuntt E.C."/>
            <person name="Katzourakis A."/>
            <person name="Burkitt-Gray L."/>
            <person name="Ray D.A."/>
            <person name="Sullivan K.A.M."/>
            <person name="Roscito J.G."/>
            <person name="Kirilenko B.M."/>
            <person name="Davalos L.M."/>
            <person name="Corthals A.P."/>
            <person name="Power M.L."/>
            <person name="Jones G."/>
            <person name="Ransome R.D."/>
            <person name="Dechmann D.K.N."/>
            <person name="Locatelli A.G."/>
            <person name="Puechmaille S.J."/>
            <person name="Fedrigo O."/>
            <person name="Jarvis E.D."/>
            <person name="Hiller M."/>
            <person name="Vernes S.C."/>
            <person name="Myers E.W."/>
            <person name="Teeling E.C."/>
        </authorList>
    </citation>
    <scope>NUCLEOTIDE SEQUENCE [LARGE SCALE GENOMIC DNA]</scope>
    <source>
        <strain evidence="7">MMolMol1</strain>
        <tissue evidence="7">Muscle</tissue>
    </source>
</reference>
<evidence type="ECO:0000256" key="3">
    <source>
        <dbReference type="ARBA" id="ARBA00022490"/>
    </source>
</evidence>
<dbReference type="SUPFAM" id="SSF52540">
    <property type="entry name" value="P-loop containing nucleoside triphosphate hydrolases"/>
    <property type="match status" value="1"/>
</dbReference>
<dbReference type="FunFam" id="3.40.50.300:FF:001535">
    <property type="entry name" value="Interferon induced protein 44"/>
    <property type="match status" value="1"/>
</dbReference>
<dbReference type="InterPro" id="IPR006571">
    <property type="entry name" value="TLDc_dom"/>
</dbReference>
<comment type="function">
    <text evidence="4">This protein aggregates to form microtubular structures.</text>
</comment>
<keyword evidence="8" id="KW-1185">Reference proteome</keyword>
<feature type="domain" description="TLDc" evidence="6">
    <location>
        <begin position="1"/>
        <end position="151"/>
    </location>
</feature>
<keyword evidence="3" id="KW-0963">Cytoplasm</keyword>
<proteinExistence type="inferred from homology"/>
<dbReference type="GO" id="GO:0005737">
    <property type="term" value="C:cytoplasm"/>
    <property type="evidence" value="ECO:0007669"/>
    <property type="project" value="UniProtKB-SubCell"/>
</dbReference>
<evidence type="ECO:0000256" key="5">
    <source>
        <dbReference type="ARBA" id="ARBA00073671"/>
    </source>
</evidence>
<dbReference type="Proteomes" id="UP000550707">
    <property type="component" value="Unassembled WGS sequence"/>
</dbReference>
<dbReference type="GO" id="GO:0006955">
    <property type="term" value="P:immune response"/>
    <property type="evidence" value="ECO:0007669"/>
    <property type="project" value="TreeGrafter"/>
</dbReference>
<comment type="caution">
    <text evidence="7">The sequence shown here is derived from an EMBL/GenBank/DDBJ whole genome shotgun (WGS) entry which is preliminary data.</text>
</comment>